<dbReference type="EMBL" id="CP042188">
    <property type="protein sequence ID" value="QDS69845.1"/>
    <property type="molecule type" value="Genomic_DNA"/>
</dbReference>
<gene>
    <name evidence="2" type="ORF">FKW77_000194</name>
</gene>
<dbReference type="STRING" id="50376.A0A517L2I6"/>
<evidence type="ECO:0000256" key="1">
    <source>
        <dbReference type="SAM" id="MobiDB-lite"/>
    </source>
</evidence>
<name>A0A517L2I6_9PEZI</name>
<feature type="region of interest" description="Disordered" evidence="1">
    <location>
        <begin position="119"/>
        <end position="138"/>
    </location>
</feature>
<protein>
    <submittedName>
        <fullName evidence="2">Uncharacterized protein</fullName>
    </submittedName>
</protein>
<feature type="region of interest" description="Disordered" evidence="1">
    <location>
        <begin position="71"/>
        <end position="108"/>
    </location>
</feature>
<proteinExistence type="predicted"/>
<keyword evidence="3" id="KW-1185">Reference proteome</keyword>
<evidence type="ECO:0000313" key="2">
    <source>
        <dbReference type="EMBL" id="QDS69845.1"/>
    </source>
</evidence>
<dbReference type="Proteomes" id="UP000316270">
    <property type="component" value="Chromosome 4"/>
</dbReference>
<reference evidence="2 3" key="1">
    <citation type="submission" date="2019-07" db="EMBL/GenBank/DDBJ databases">
        <title>Finished genome of Venturia effusa.</title>
        <authorList>
            <person name="Young C.A."/>
            <person name="Cox M.P."/>
            <person name="Ganley A.R.D."/>
            <person name="David W.J."/>
        </authorList>
    </citation>
    <scope>NUCLEOTIDE SEQUENCE [LARGE SCALE GENOMIC DNA]</scope>
    <source>
        <strain evidence="3">albino</strain>
    </source>
</reference>
<organism evidence="2 3">
    <name type="scientific">Venturia effusa</name>
    <dbReference type="NCBI Taxonomy" id="50376"/>
    <lineage>
        <taxon>Eukaryota</taxon>
        <taxon>Fungi</taxon>
        <taxon>Dikarya</taxon>
        <taxon>Ascomycota</taxon>
        <taxon>Pezizomycotina</taxon>
        <taxon>Dothideomycetes</taxon>
        <taxon>Pleosporomycetidae</taxon>
        <taxon>Venturiales</taxon>
        <taxon>Venturiaceae</taxon>
        <taxon>Venturia</taxon>
    </lineage>
</organism>
<dbReference type="OrthoDB" id="4127862at2759"/>
<sequence>MNLERSLTSNIGSIAMAIFKRPWTTRKELEEVRREEQRVRDELGHQKHLEWQREQDKRDLQERLKRETEKLARERQDRAEYEAKVKEQHEIQERNHREEKAKRDELLRQEQELRDQERRRALEQERRLQDEQPHQKVRAQQKRLARIQQLRTINPDSLYRLRELIRQRYALDVEIWSYRRVRRVDRGIVEDLMAKADAVLVEIQAMVTAWQGTEKLWTGPEWIKAQEIRDRLLADGKRQWLSNPPWNDE</sequence>
<evidence type="ECO:0000313" key="3">
    <source>
        <dbReference type="Proteomes" id="UP000316270"/>
    </source>
</evidence>
<accession>A0A517L2I6</accession>
<dbReference type="AlphaFoldDB" id="A0A517L2I6"/>
<feature type="compositionally biased region" description="Basic and acidic residues" evidence="1">
    <location>
        <begin position="119"/>
        <end position="134"/>
    </location>
</feature>